<dbReference type="InterPro" id="IPR029472">
    <property type="entry name" value="Copia-like_N"/>
</dbReference>
<dbReference type="PANTHER" id="PTHR37610">
    <property type="entry name" value="CCHC-TYPE DOMAIN-CONTAINING PROTEIN"/>
    <property type="match status" value="1"/>
</dbReference>
<keyword evidence="2" id="KW-1185">Reference proteome</keyword>
<name>A0A6I9SNF0_SESIN</name>
<dbReference type="PANTHER" id="PTHR37610:SF40">
    <property type="entry name" value="OS01G0909600 PROTEIN"/>
    <property type="match status" value="1"/>
</dbReference>
<dbReference type="Pfam" id="PF14244">
    <property type="entry name" value="Retrotran_gag_3"/>
    <property type="match status" value="1"/>
</dbReference>
<reference evidence="3" key="2">
    <citation type="submission" date="2025-08" db="UniProtKB">
        <authorList>
            <consortium name="RefSeq"/>
        </authorList>
    </citation>
    <scope>IDENTIFICATION</scope>
</reference>
<accession>A0A6I9SNF0</accession>
<feature type="domain" description="Retrotransposon Copia-like N-terminal" evidence="1">
    <location>
        <begin position="19"/>
        <end position="64"/>
    </location>
</feature>
<protein>
    <submittedName>
        <fullName evidence="3">Uncharacterized protein LOC105156964</fullName>
    </submittedName>
</protein>
<dbReference type="OrthoDB" id="911950at2759"/>
<dbReference type="KEGG" id="sind:105156964"/>
<proteinExistence type="predicted"/>
<sequence length="149" mass="16917">MTDKGTKEERISTDVRLQGNDNLGVSLVSAPLNGNNYLSWARSIKIALGARQKLGYFDGSHAKPIEDKDAIEQWQKNYYMVVSWILNSISKEIAEAFLYTETARDMCIELEMRFGESNGPLLYKIQREIASISQNNSNVATYFTKLKKL</sequence>
<dbReference type="GeneID" id="105156964"/>
<dbReference type="Proteomes" id="UP000504604">
    <property type="component" value="Linkage group LG1"/>
</dbReference>
<evidence type="ECO:0000313" key="3">
    <source>
        <dbReference type="RefSeq" id="XP_011071542.1"/>
    </source>
</evidence>
<organism evidence="2 3">
    <name type="scientific">Sesamum indicum</name>
    <name type="common">Oriental sesame</name>
    <name type="synonym">Sesamum orientale</name>
    <dbReference type="NCBI Taxonomy" id="4182"/>
    <lineage>
        <taxon>Eukaryota</taxon>
        <taxon>Viridiplantae</taxon>
        <taxon>Streptophyta</taxon>
        <taxon>Embryophyta</taxon>
        <taxon>Tracheophyta</taxon>
        <taxon>Spermatophyta</taxon>
        <taxon>Magnoliopsida</taxon>
        <taxon>eudicotyledons</taxon>
        <taxon>Gunneridae</taxon>
        <taxon>Pentapetalae</taxon>
        <taxon>asterids</taxon>
        <taxon>lamiids</taxon>
        <taxon>Lamiales</taxon>
        <taxon>Pedaliaceae</taxon>
        <taxon>Sesamum</taxon>
    </lineage>
</organism>
<gene>
    <name evidence="3" type="primary">LOC105156964</name>
</gene>
<evidence type="ECO:0000313" key="2">
    <source>
        <dbReference type="Proteomes" id="UP000504604"/>
    </source>
</evidence>
<dbReference type="InParanoid" id="A0A6I9SNF0"/>
<reference evidence="2" key="1">
    <citation type="submission" date="2024-10" db="UniProtKB">
        <authorList>
            <consortium name="RefSeq"/>
        </authorList>
    </citation>
    <scope>NUCLEOTIDE SEQUENCE [LARGE SCALE GENOMIC DNA]</scope>
    <source>
        <strain evidence="2">cv. Zhongzhi No. 13</strain>
    </source>
</reference>
<dbReference type="AlphaFoldDB" id="A0A6I9SNF0"/>
<evidence type="ECO:0000259" key="1">
    <source>
        <dbReference type="Pfam" id="PF14244"/>
    </source>
</evidence>
<dbReference type="RefSeq" id="XP_011071542.1">
    <property type="nucleotide sequence ID" value="XM_011073240.1"/>
</dbReference>